<accession>A0AAD1XEM2</accession>
<keyword evidence="1" id="KW-0175">Coiled coil</keyword>
<dbReference type="AlphaFoldDB" id="A0AAD1XEM2"/>
<gene>
    <name evidence="2" type="ORF">ECRASSUSDP1_LOCUS9295</name>
</gene>
<comment type="caution">
    <text evidence="2">The sequence shown here is derived from an EMBL/GenBank/DDBJ whole genome shotgun (WGS) entry which is preliminary data.</text>
</comment>
<dbReference type="Proteomes" id="UP001295684">
    <property type="component" value="Unassembled WGS sequence"/>
</dbReference>
<proteinExistence type="predicted"/>
<dbReference type="EMBL" id="CAMPGE010009133">
    <property type="protein sequence ID" value="CAI2368006.1"/>
    <property type="molecule type" value="Genomic_DNA"/>
</dbReference>
<evidence type="ECO:0000256" key="1">
    <source>
        <dbReference type="SAM" id="Coils"/>
    </source>
</evidence>
<feature type="coiled-coil region" evidence="1">
    <location>
        <begin position="13"/>
        <end position="43"/>
    </location>
</feature>
<keyword evidence="3" id="KW-1185">Reference proteome</keyword>
<organism evidence="2 3">
    <name type="scientific">Euplotes crassus</name>
    <dbReference type="NCBI Taxonomy" id="5936"/>
    <lineage>
        <taxon>Eukaryota</taxon>
        <taxon>Sar</taxon>
        <taxon>Alveolata</taxon>
        <taxon>Ciliophora</taxon>
        <taxon>Intramacronucleata</taxon>
        <taxon>Spirotrichea</taxon>
        <taxon>Hypotrichia</taxon>
        <taxon>Euplotida</taxon>
        <taxon>Euplotidae</taxon>
        <taxon>Moneuplotes</taxon>
    </lineage>
</organism>
<evidence type="ECO:0000313" key="3">
    <source>
        <dbReference type="Proteomes" id="UP001295684"/>
    </source>
</evidence>
<reference evidence="2" key="1">
    <citation type="submission" date="2023-07" db="EMBL/GenBank/DDBJ databases">
        <authorList>
            <consortium name="AG Swart"/>
            <person name="Singh M."/>
            <person name="Singh A."/>
            <person name="Seah K."/>
            <person name="Emmerich C."/>
        </authorList>
    </citation>
    <scope>NUCLEOTIDE SEQUENCE</scope>
    <source>
        <strain evidence="2">DP1</strain>
    </source>
</reference>
<name>A0AAD1XEM2_EUPCR</name>
<sequence length="79" mass="9139">MHESIAMLTDPNIDTLSEENEKIRETEEQIEQESEEINAQLSEDVCFKILKPNFKSGALKGIDIVSRLLLRIEIRADYF</sequence>
<protein>
    <submittedName>
        <fullName evidence="2">Uncharacterized protein</fullName>
    </submittedName>
</protein>
<evidence type="ECO:0000313" key="2">
    <source>
        <dbReference type="EMBL" id="CAI2368006.1"/>
    </source>
</evidence>